<keyword evidence="8" id="KW-1185">Reference proteome</keyword>
<comment type="cofactor">
    <cofactor evidence="1">
        <name>Mg(2+)</name>
        <dbReference type="ChEBI" id="CHEBI:18420"/>
    </cofactor>
</comment>
<evidence type="ECO:0000256" key="1">
    <source>
        <dbReference type="ARBA" id="ARBA00001946"/>
    </source>
</evidence>
<dbReference type="GO" id="GO:0005634">
    <property type="term" value="C:nucleus"/>
    <property type="evidence" value="ECO:0007669"/>
    <property type="project" value="TreeGrafter"/>
</dbReference>
<evidence type="ECO:0000313" key="7">
    <source>
        <dbReference type="EMBL" id="KAG8382711.1"/>
    </source>
</evidence>
<name>A0AAV6XQ51_9LAMI</name>
<dbReference type="Gene3D" id="3.90.79.10">
    <property type="entry name" value="Nucleoside Triphosphate Pyrophosphohydrolase"/>
    <property type="match status" value="1"/>
</dbReference>
<proteinExistence type="inferred from homology"/>
<reference evidence="7" key="1">
    <citation type="submission" date="2019-10" db="EMBL/GenBank/DDBJ databases">
        <authorList>
            <person name="Zhang R."/>
            <person name="Pan Y."/>
            <person name="Wang J."/>
            <person name="Ma R."/>
            <person name="Yu S."/>
        </authorList>
    </citation>
    <scope>NUCLEOTIDE SEQUENCE</scope>
    <source>
        <strain evidence="7">LA-IB0</strain>
        <tissue evidence="7">Leaf</tissue>
    </source>
</reference>
<evidence type="ECO:0000313" key="8">
    <source>
        <dbReference type="Proteomes" id="UP000826271"/>
    </source>
</evidence>
<dbReference type="AlphaFoldDB" id="A0AAV6XQ51"/>
<dbReference type="InterPro" id="IPR020084">
    <property type="entry name" value="NUDIX_hydrolase_CS"/>
</dbReference>
<evidence type="ECO:0000256" key="4">
    <source>
        <dbReference type="ARBA" id="ARBA00022801"/>
    </source>
</evidence>
<dbReference type="PANTHER" id="PTHR12629">
    <property type="entry name" value="DIPHOSPHOINOSITOL POLYPHOSPHATE PHOSPHOHYDROLASE"/>
    <property type="match status" value="1"/>
</dbReference>
<protein>
    <recommendedName>
        <fullName evidence="6">Nudix hydrolase domain-containing protein</fullName>
    </recommendedName>
</protein>
<dbReference type="SUPFAM" id="SSF55811">
    <property type="entry name" value="Nudix"/>
    <property type="match status" value="1"/>
</dbReference>
<dbReference type="PANTHER" id="PTHR12629:SF62">
    <property type="entry name" value="NUDIX HYDROLASE 17, MITOCHONDRIAL"/>
    <property type="match status" value="1"/>
</dbReference>
<comment type="similarity">
    <text evidence="2">Belongs to the Nudix hydrolase family.</text>
</comment>
<dbReference type="GO" id="GO:0016462">
    <property type="term" value="F:pyrophosphatase activity"/>
    <property type="evidence" value="ECO:0007669"/>
    <property type="project" value="InterPro"/>
</dbReference>
<dbReference type="InterPro" id="IPR015797">
    <property type="entry name" value="NUDIX_hydrolase-like_dom_sf"/>
</dbReference>
<organism evidence="7 8">
    <name type="scientific">Buddleja alternifolia</name>
    <dbReference type="NCBI Taxonomy" id="168488"/>
    <lineage>
        <taxon>Eukaryota</taxon>
        <taxon>Viridiplantae</taxon>
        <taxon>Streptophyta</taxon>
        <taxon>Embryophyta</taxon>
        <taxon>Tracheophyta</taxon>
        <taxon>Spermatophyta</taxon>
        <taxon>Magnoliopsida</taxon>
        <taxon>eudicotyledons</taxon>
        <taxon>Gunneridae</taxon>
        <taxon>Pentapetalae</taxon>
        <taxon>asterids</taxon>
        <taxon>lamiids</taxon>
        <taxon>Lamiales</taxon>
        <taxon>Scrophulariaceae</taxon>
        <taxon>Buddlejeae</taxon>
        <taxon>Buddleja</taxon>
    </lineage>
</organism>
<evidence type="ECO:0000256" key="5">
    <source>
        <dbReference type="ARBA" id="ARBA00022842"/>
    </source>
</evidence>
<keyword evidence="5" id="KW-0460">Magnesium</keyword>
<evidence type="ECO:0000259" key="6">
    <source>
        <dbReference type="PROSITE" id="PS51462"/>
    </source>
</evidence>
<dbReference type="PROSITE" id="PS51462">
    <property type="entry name" value="NUDIX"/>
    <property type="match status" value="1"/>
</dbReference>
<evidence type="ECO:0000256" key="2">
    <source>
        <dbReference type="ARBA" id="ARBA00005582"/>
    </source>
</evidence>
<dbReference type="InterPro" id="IPR000086">
    <property type="entry name" value="NUDIX_hydrolase_dom"/>
</dbReference>
<dbReference type="InterPro" id="IPR047198">
    <property type="entry name" value="DDP-like_NUDIX"/>
</dbReference>
<dbReference type="GO" id="GO:0005737">
    <property type="term" value="C:cytoplasm"/>
    <property type="evidence" value="ECO:0007669"/>
    <property type="project" value="TreeGrafter"/>
</dbReference>
<evidence type="ECO:0000256" key="3">
    <source>
        <dbReference type="ARBA" id="ARBA00022723"/>
    </source>
</evidence>
<dbReference type="Pfam" id="PF00293">
    <property type="entry name" value="NUDIX"/>
    <property type="match status" value="1"/>
</dbReference>
<dbReference type="EMBL" id="WHWC01000005">
    <property type="protein sequence ID" value="KAG8382711.1"/>
    <property type="molecule type" value="Genomic_DNA"/>
</dbReference>
<dbReference type="CDD" id="cd04666">
    <property type="entry name" value="NUDIX_DIPP2_like_Nudt4"/>
    <property type="match status" value="1"/>
</dbReference>
<dbReference type="PROSITE" id="PS00893">
    <property type="entry name" value="NUDIX_BOX"/>
    <property type="match status" value="1"/>
</dbReference>
<accession>A0AAV6XQ51</accession>
<sequence length="116" mass="13634">MYDQGGWELDESVKEAASRESLEEAGVLGNVECELGRWIFKSKSRELYHEGFMFPLLVTQQLDLWPEKNSRKREWMSVTEAREACGQWWMKEALDILVDRLRSSPMPKEEKQVQPL</sequence>
<keyword evidence="4" id="KW-0378">Hydrolase</keyword>
<dbReference type="GO" id="GO:0046872">
    <property type="term" value="F:metal ion binding"/>
    <property type="evidence" value="ECO:0007669"/>
    <property type="project" value="UniProtKB-KW"/>
</dbReference>
<keyword evidence="3" id="KW-0479">Metal-binding</keyword>
<feature type="domain" description="Nudix hydrolase" evidence="6">
    <location>
        <begin position="1"/>
        <end position="98"/>
    </location>
</feature>
<dbReference type="Proteomes" id="UP000826271">
    <property type="component" value="Unassembled WGS sequence"/>
</dbReference>
<comment type="caution">
    <text evidence="7">The sequence shown here is derived from an EMBL/GenBank/DDBJ whole genome shotgun (WGS) entry which is preliminary data.</text>
</comment>
<gene>
    <name evidence="7" type="ORF">BUALT_Bualt05G0105800</name>
</gene>